<evidence type="ECO:0000256" key="1">
    <source>
        <dbReference type="SAM" id="MobiDB-lite"/>
    </source>
</evidence>
<gene>
    <name evidence="2" type="ORF">E2562_023031</name>
</gene>
<keyword evidence="3" id="KW-1185">Reference proteome</keyword>
<dbReference type="Proteomes" id="UP000479710">
    <property type="component" value="Unassembled WGS sequence"/>
</dbReference>
<organism evidence="2 3">
    <name type="scientific">Oryza meyeriana var. granulata</name>
    <dbReference type="NCBI Taxonomy" id="110450"/>
    <lineage>
        <taxon>Eukaryota</taxon>
        <taxon>Viridiplantae</taxon>
        <taxon>Streptophyta</taxon>
        <taxon>Embryophyta</taxon>
        <taxon>Tracheophyta</taxon>
        <taxon>Spermatophyta</taxon>
        <taxon>Magnoliopsida</taxon>
        <taxon>Liliopsida</taxon>
        <taxon>Poales</taxon>
        <taxon>Poaceae</taxon>
        <taxon>BOP clade</taxon>
        <taxon>Oryzoideae</taxon>
        <taxon>Oryzeae</taxon>
        <taxon>Oryzinae</taxon>
        <taxon>Oryza</taxon>
        <taxon>Oryza meyeriana</taxon>
    </lineage>
</organism>
<feature type="compositionally biased region" description="Basic and acidic residues" evidence="1">
    <location>
        <begin position="74"/>
        <end position="89"/>
    </location>
</feature>
<dbReference type="AlphaFoldDB" id="A0A6G1EYG7"/>
<comment type="caution">
    <text evidence="2">The sequence shown here is derived from an EMBL/GenBank/DDBJ whole genome shotgun (WGS) entry which is preliminary data.</text>
</comment>
<dbReference type="EMBL" id="SPHZ02000002">
    <property type="protein sequence ID" value="KAF0929683.1"/>
    <property type="molecule type" value="Genomic_DNA"/>
</dbReference>
<accession>A0A6G1EYG7</accession>
<proteinExistence type="predicted"/>
<feature type="region of interest" description="Disordered" evidence="1">
    <location>
        <begin position="56"/>
        <end position="97"/>
    </location>
</feature>
<evidence type="ECO:0000313" key="3">
    <source>
        <dbReference type="Proteomes" id="UP000479710"/>
    </source>
</evidence>
<sequence length="97" mass="10765">MVAGWKRTGGGGSGDDWVAGRWCDSGVWHIGVVAVMESRWHLGRLWRVAWRHREARTRPVSWKDDTQEGGDEGGAGRREVASSHGRDNADAVLRLSK</sequence>
<name>A0A6G1EYG7_9ORYZ</name>
<protein>
    <submittedName>
        <fullName evidence="2">Uncharacterized protein</fullName>
    </submittedName>
</protein>
<reference evidence="2 3" key="1">
    <citation type="submission" date="2019-11" db="EMBL/GenBank/DDBJ databases">
        <title>Whole genome sequence of Oryza granulata.</title>
        <authorList>
            <person name="Li W."/>
        </authorList>
    </citation>
    <scope>NUCLEOTIDE SEQUENCE [LARGE SCALE GENOMIC DNA]</scope>
    <source>
        <strain evidence="3">cv. Menghai</strain>
        <tissue evidence="2">Leaf</tissue>
    </source>
</reference>
<evidence type="ECO:0000313" key="2">
    <source>
        <dbReference type="EMBL" id="KAF0929683.1"/>
    </source>
</evidence>